<accession>A0A4G7GZZ3</accession>
<dbReference type="InterPro" id="IPR013094">
    <property type="entry name" value="AB_hydrolase_3"/>
</dbReference>
<reference evidence="2" key="1">
    <citation type="submission" date="2019-04" db="EMBL/GenBank/DDBJ databases">
        <authorList>
            <consortium name="Pathogen Informatics"/>
        </authorList>
    </citation>
    <scope>NUCLEOTIDE SEQUENCE</scope>
    <source>
        <strain evidence="2">GPSC79</strain>
    </source>
</reference>
<sequence>MKEKSNSLGVSNEVILLGHSAGGNLVLGIEQLNQERQGLHIKQVIVNYPVLDWRQWSQDKSRLGDYCHWYLGKNFSNIHYPLASPVLAEGLNKPNIFLMVASLDPLAPQAHDFFQKNPKISYKEYEGAQHGFTHFWYQEFDAEKSAEAWEDIIRFIKEGQL</sequence>
<name>A0A4G7GZZ3_STREE</name>
<gene>
    <name evidence="2" type="ORF">SAMEA2658751_00600</name>
</gene>
<dbReference type="GO" id="GO:0016787">
    <property type="term" value="F:hydrolase activity"/>
    <property type="evidence" value="ECO:0007669"/>
    <property type="project" value="UniProtKB-KW"/>
</dbReference>
<proteinExistence type="predicted"/>
<organism evidence="2">
    <name type="scientific">Streptococcus pneumoniae</name>
    <dbReference type="NCBI Taxonomy" id="1313"/>
    <lineage>
        <taxon>Bacteria</taxon>
        <taxon>Bacillati</taxon>
        <taxon>Bacillota</taxon>
        <taxon>Bacilli</taxon>
        <taxon>Lactobacillales</taxon>
        <taxon>Streptococcaceae</taxon>
        <taxon>Streptococcus</taxon>
    </lineage>
</organism>
<dbReference type="EMBL" id="CAATIP010000004">
    <property type="protein sequence ID" value="VNQ72879.1"/>
    <property type="molecule type" value="Genomic_DNA"/>
</dbReference>
<dbReference type="InterPro" id="IPR029058">
    <property type="entry name" value="AB_hydrolase_fold"/>
</dbReference>
<dbReference type="InterPro" id="IPR050300">
    <property type="entry name" value="GDXG_lipolytic_enzyme"/>
</dbReference>
<evidence type="ECO:0000313" key="2">
    <source>
        <dbReference type="EMBL" id="VNQ72879.1"/>
    </source>
</evidence>
<dbReference type="RefSeq" id="WP_130883744.1">
    <property type="nucleotide sequence ID" value="NZ_JAAAQM010000093.1"/>
</dbReference>
<protein>
    <submittedName>
        <fullName evidence="2">Alpha/beta hydrolase fold</fullName>
    </submittedName>
</protein>
<dbReference type="SUPFAM" id="SSF53474">
    <property type="entry name" value="alpha/beta-Hydrolases"/>
    <property type="match status" value="1"/>
</dbReference>
<dbReference type="Gene3D" id="3.40.50.1820">
    <property type="entry name" value="alpha/beta hydrolase"/>
    <property type="match status" value="1"/>
</dbReference>
<keyword evidence="1 2" id="KW-0378">Hydrolase</keyword>
<dbReference type="Pfam" id="PF07859">
    <property type="entry name" value="Abhydrolase_3"/>
    <property type="match status" value="1"/>
</dbReference>
<dbReference type="AlphaFoldDB" id="A0A4G7GZZ3"/>
<dbReference type="PANTHER" id="PTHR48081:SF8">
    <property type="entry name" value="ALPHA_BETA HYDROLASE FOLD-3 DOMAIN-CONTAINING PROTEIN-RELATED"/>
    <property type="match status" value="1"/>
</dbReference>
<dbReference type="PANTHER" id="PTHR48081">
    <property type="entry name" value="AB HYDROLASE SUPERFAMILY PROTEIN C4A8.06C"/>
    <property type="match status" value="1"/>
</dbReference>
<evidence type="ECO:0000256" key="1">
    <source>
        <dbReference type="ARBA" id="ARBA00022801"/>
    </source>
</evidence>